<proteinExistence type="predicted"/>
<dbReference type="Proteomes" id="UP000790709">
    <property type="component" value="Unassembled WGS sequence"/>
</dbReference>
<gene>
    <name evidence="1" type="ORF">BV22DRAFT_1069929</name>
</gene>
<evidence type="ECO:0000313" key="2">
    <source>
        <dbReference type="Proteomes" id="UP000790709"/>
    </source>
</evidence>
<evidence type="ECO:0000313" key="1">
    <source>
        <dbReference type="EMBL" id="KAH7922770.1"/>
    </source>
</evidence>
<keyword evidence="2" id="KW-1185">Reference proteome</keyword>
<organism evidence="1 2">
    <name type="scientific">Leucogyrophana mollusca</name>
    <dbReference type="NCBI Taxonomy" id="85980"/>
    <lineage>
        <taxon>Eukaryota</taxon>
        <taxon>Fungi</taxon>
        <taxon>Dikarya</taxon>
        <taxon>Basidiomycota</taxon>
        <taxon>Agaricomycotina</taxon>
        <taxon>Agaricomycetes</taxon>
        <taxon>Agaricomycetidae</taxon>
        <taxon>Boletales</taxon>
        <taxon>Boletales incertae sedis</taxon>
        <taxon>Leucogyrophana</taxon>
    </lineage>
</organism>
<sequence>MGVLGLTPFLQKICPEVIKRLPDRLKSLRGKTIVIDGTLITQRLHFAPLPHPHRHVLGWHRIITELKENGVRSICVFDGQERSAAKAREVERRREVRRMDAARGTIEAHRLVRLQKLKRILPQYRSLKSSERLRITEALGKPVSKRRPIPYAPRGFNSTPARNIVSDFDSADARQLQSENADVEPPTVAPQEPSLSDDYGLSEADLQEILSAHIGQGVVITHEPLFQHETETGAKALSSAASVLASQEEVPIDIPSLSLSGTDPGLCDQGDGLSHGDIQDTLAGGESNVFSALSSLYHEYRQCVAQLTSMPSTPNILSTSDFPTDATEARLEYAMSKSQLQMTVDEGRIWDRLVGLPTSSLAEEASITEASLTSLAERSSLISDSYQRRTNPPTSETYDECKEILHAMGVPCIESSGPFEAEALASSLVINGLADYVASEDTDVLVYEAPLIRNIASRDGPLLIVSGSEVRSVLQLDRASYIDFLLLLGTDFSQRIKNVGPQRALKFIREHGSIERMIEQEGKYPPRVPVPTYLKQVEIARLVFQTLPPVPPAELIQPTEGNPAQVSEIIQRLRLHRNLVNDWDYHSALDGNYFADNPSAV</sequence>
<protein>
    <submittedName>
        <fullName evidence="1">PIN domain-like protein</fullName>
    </submittedName>
</protein>
<comment type="caution">
    <text evidence="1">The sequence shown here is derived from an EMBL/GenBank/DDBJ whole genome shotgun (WGS) entry which is preliminary data.</text>
</comment>
<name>A0ACB8BAE0_9AGAM</name>
<reference evidence="1" key="1">
    <citation type="journal article" date="2021" name="New Phytol.">
        <title>Evolutionary innovations through gain and loss of genes in the ectomycorrhizal Boletales.</title>
        <authorList>
            <person name="Wu G."/>
            <person name="Miyauchi S."/>
            <person name="Morin E."/>
            <person name="Kuo A."/>
            <person name="Drula E."/>
            <person name="Varga T."/>
            <person name="Kohler A."/>
            <person name="Feng B."/>
            <person name="Cao Y."/>
            <person name="Lipzen A."/>
            <person name="Daum C."/>
            <person name="Hundley H."/>
            <person name="Pangilinan J."/>
            <person name="Johnson J."/>
            <person name="Barry K."/>
            <person name="LaButti K."/>
            <person name="Ng V."/>
            <person name="Ahrendt S."/>
            <person name="Min B."/>
            <person name="Choi I.G."/>
            <person name="Park H."/>
            <person name="Plett J.M."/>
            <person name="Magnuson J."/>
            <person name="Spatafora J.W."/>
            <person name="Nagy L.G."/>
            <person name="Henrissat B."/>
            <person name="Grigoriev I.V."/>
            <person name="Yang Z.L."/>
            <person name="Xu J."/>
            <person name="Martin F.M."/>
        </authorList>
    </citation>
    <scope>NUCLEOTIDE SEQUENCE</scope>
    <source>
        <strain evidence="1">KUC20120723A-06</strain>
    </source>
</reference>
<accession>A0ACB8BAE0</accession>
<dbReference type="EMBL" id="MU266473">
    <property type="protein sequence ID" value="KAH7922770.1"/>
    <property type="molecule type" value="Genomic_DNA"/>
</dbReference>